<organism evidence="1 2">
    <name type="scientific">Folsomia candida</name>
    <name type="common">Springtail</name>
    <dbReference type="NCBI Taxonomy" id="158441"/>
    <lineage>
        <taxon>Eukaryota</taxon>
        <taxon>Metazoa</taxon>
        <taxon>Ecdysozoa</taxon>
        <taxon>Arthropoda</taxon>
        <taxon>Hexapoda</taxon>
        <taxon>Collembola</taxon>
        <taxon>Entomobryomorpha</taxon>
        <taxon>Isotomoidea</taxon>
        <taxon>Isotomidae</taxon>
        <taxon>Proisotominae</taxon>
        <taxon>Folsomia</taxon>
    </lineage>
</organism>
<dbReference type="AlphaFoldDB" id="A0A226DJX7"/>
<sequence>MPRKKKSTSPQILNTPPLNTDVISAICSWLRVRDVKNCRLVSHDWNIAAKPVLKRKSVINLPCSFHQSDAVRNERFQREMASFGQLHHVHIKLSKWSSRPIVKRTNDICPRDAHFFTKYLSPQKLGITGKIFSVLISQFFEQVLLNPSANLVQVELGLHVDDDYIKGDDPLREFCTGKVFPTVKRLDLPFSRENWSLGKVKVPQILAAFPNVEELRVDSDLLPVLFVKGGSSPRFLSKLWVTGCMSGSKCSAILNLTQPLKHLHIEEACDPDEYDWKTVRDVGISASLYAVLFKHRHTLEYLDLGMAKLRAGSETWKFPSFPNLKRLNVMKGFYSHDDHGVSFDSEILNYSETFPKLEELQFTPWNGNWTPYFQSFFPEKLQICVSVTRLDISDEKEHANFIDMFRERHQGKINSRFARILNLFPNADNLFMQELKGYLVKKGHIGLVENSCL</sequence>
<evidence type="ECO:0000313" key="1">
    <source>
        <dbReference type="EMBL" id="OXA45852.1"/>
    </source>
</evidence>
<keyword evidence="2" id="KW-1185">Reference proteome</keyword>
<evidence type="ECO:0000313" key="2">
    <source>
        <dbReference type="Proteomes" id="UP000198287"/>
    </source>
</evidence>
<dbReference type="SUPFAM" id="SSF81383">
    <property type="entry name" value="F-box domain"/>
    <property type="match status" value="1"/>
</dbReference>
<name>A0A226DJX7_FOLCA</name>
<dbReference type="InterPro" id="IPR036047">
    <property type="entry name" value="F-box-like_dom_sf"/>
</dbReference>
<proteinExistence type="predicted"/>
<protein>
    <recommendedName>
        <fullName evidence="3">F-box domain-containing protein</fullName>
    </recommendedName>
</protein>
<reference evidence="1 2" key="1">
    <citation type="submission" date="2015-12" db="EMBL/GenBank/DDBJ databases">
        <title>The genome of Folsomia candida.</title>
        <authorList>
            <person name="Faddeeva A."/>
            <person name="Derks M.F."/>
            <person name="Anvar Y."/>
            <person name="Smit S."/>
            <person name="Van Straalen N."/>
            <person name="Roelofs D."/>
        </authorList>
    </citation>
    <scope>NUCLEOTIDE SEQUENCE [LARGE SCALE GENOMIC DNA]</scope>
    <source>
        <strain evidence="1 2">VU population</strain>
        <tissue evidence="1">Whole body</tissue>
    </source>
</reference>
<comment type="caution">
    <text evidence="1">The sequence shown here is derived from an EMBL/GenBank/DDBJ whole genome shotgun (WGS) entry which is preliminary data.</text>
</comment>
<dbReference type="InterPro" id="IPR032675">
    <property type="entry name" value="LRR_dom_sf"/>
</dbReference>
<dbReference type="SUPFAM" id="SSF52047">
    <property type="entry name" value="RNI-like"/>
    <property type="match status" value="1"/>
</dbReference>
<dbReference type="Proteomes" id="UP000198287">
    <property type="component" value="Unassembled WGS sequence"/>
</dbReference>
<evidence type="ECO:0008006" key="3">
    <source>
        <dbReference type="Google" id="ProtNLM"/>
    </source>
</evidence>
<dbReference type="Gene3D" id="3.80.10.10">
    <property type="entry name" value="Ribonuclease Inhibitor"/>
    <property type="match status" value="1"/>
</dbReference>
<gene>
    <name evidence="1" type="ORF">Fcan01_18946</name>
</gene>
<accession>A0A226DJX7</accession>
<dbReference type="EMBL" id="LNIX01000016">
    <property type="protein sequence ID" value="OXA45852.1"/>
    <property type="molecule type" value="Genomic_DNA"/>
</dbReference>